<dbReference type="AlphaFoldDB" id="A0A9X6X3M4"/>
<proteinExistence type="predicted"/>
<gene>
    <name evidence="1" type="ORF">COI98_06390</name>
</gene>
<reference evidence="1 2" key="1">
    <citation type="submission" date="2017-09" db="EMBL/GenBank/DDBJ databases">
        <title>Large-scale bioinformatics analysis of Bacillus genomes uncovers conserved roles of natural products in bacterial physiology.</title>
        <authorList>
            <consortium name="Agbiome Team Llc"/>
            <person name="Bleich R.M."/>
            <person name="Grubbs K.J."/>
            <person name="Santa Maria K.C."/>
            <person name="Allen S.E."/>
            <person name="Farag S."/>
            <person name="Shank E.A."/>
            <person name="Bowers A."/>
        </authorList>
    </citation>
    <scope>NUCLEOTIDE SEQUENCE [LARGE SCALE GENOMIC DNA]</scope>
    <source>
        <strain evidence="1 2">AFS083741</strain>
    </source>
</reference>
<accession>A0A9X6X3M4</accession>
<protein>
    <submittedName>
        <fullName evidence="1">Uncharacterized protein</fullName>
    </submittedName>
</protein>
<comment type="caution">
    <text evidence="1">The sequence shown here is derived from an EMBL/GenBank/DDBJ whole genome shotgun (WGS) entry which is preliminary data.</text>
</comment>
<name>A0A9X6X3M4_BACCE</name>
<organism evidence="1 2">
    <name type="scientific">Bacillus cereus</name>
    <dbReference type="NCBI Taxonomy" id="1396"/>
    <lineage>
        <taxon>Bacteria</taxon>
        <taxon>Bacillati</taxon>
        <taxon>Bacillota</taxon>
        <taxon>Bacilli</taxon>
        <taxon>Bacillales</taxon>
        <taxon>Bacillaceae</taxon>
        <taxon>Bacillus</taxon>
        <taxon>Bacillus cereus group</taxon>
    </lineage>
</organism>
<evidence type="ECO:0000313" key="2">
    <source>
        <dbReference type="Proteomes" id="UP000224413"/>
    </source>
</evidence>
<evidence type="ECO:0000313" key="1">
    <source>
        <dbReference type="EMBL" id="PFK23964.1"/>
    </source>
</evidence>
<dbReference type="Proteomes" id="UP000224413">
    <property type="component" value="Unassembled WGS sequence"/>
</dbReference>
<sequence>MLVPWIQKRCGAWFRNHRKIKDIPPVWYYHSPRGDGARLYICEVTQKTKTRALLTKEYSGFMVSLEPVPDYMWSIFDVFI</sequence>
<dbReference type="EMBL" id="NUWJ01000053">
    <property type="protein sequence ID" value="PFK23964.1"/>
    <property type="molecule type" value="Genomic_DNA"/>
</dbReference>